<protein>
    <recommendedName>
        <fullName evidence="3">Inhibitor of sigma-G Gin</fullName>
    </recommendedName>
</protein>
<dbReference type="Proteomes" id="UP000580568">
    <property type="component" value="Unassembled WGS sequence"/>
</dbReference>
<evidence type="ECO:0008006" key="3">
    <source>
        <dbReference type="Google" id="ProtNLM"/>
    </source>
</evidence>
<organism evidence="1 2">
    <name type="scientific">Clostridium fungisolvens</name>
    <dbReference type="NCBI Taxonomy" id="1604897"/>
    <lineage>
        <taxon>Bacteria</taxon>
        <taxon>Bacillati</taxon>
        <taxon>Bacillota</taxon>
        <taxon>Clostridia</taxon>
        <taxon>Eubacteriales</taxon>
        <taxon>Clostridiaceae</taxon>
        <taxon>Clostridium</taxon>
    </lineage>
</organism>
<dbReference type="RefSeq" id="WP_244638195.1">
    <property type="nucleotide sequence ID" value="NZ_BLZR01000001.1"/>
</dbReference>
<reference evidence="1 2" key="1">
    <citation type="submission" date="2020-07" db="EMBL/GenBank/DDBJ databases">
        <title>A new beta-1,3-glucan-decomposing anaerobic bacterium isolated from anoxic soil subjected to biological soil disinfestation.</title>
        <authorList>
            <person name="Ueki A."/>
            <person name="Tonouchi A."/>
        </authorList>
    </citation>
    <scope>NUCLEOTIDE SEQUENCE [LARGE SCALE GENOMIC DNA]</scope>
    <source>
        <strain evidence="1 2">TW1</strain>
    </source>
</reference>
<evidence type="ECO:0000313" key="1">
    <source>
        <dbReference type="EMBL" id="GFP77927.1"/>
    </source>
</evidence>
<proteinExistence type="predicted"/>
<accession>A0A6V8SL70</accession>
<gene>
    <name evidence="1" type="ORF">bsdtw1_04101</name>
</gene>
<comment type="caution">
    <text evidence="1">The sequence shown here is derived from an EMBL/GenBank/DDBJ whole genome shotgun (WGS) entry which is preliminary data.</text>
</comment>
<dbReference type="InterPro" id="IPR019700">
    <property type="entry name" value="Sigma-G_inhibitor_Gin"/>
</dbReference>
<dbReference type="AlphaFoldDB" id="A0A6V8SL70"/>
<keyword evidence="2" id="KW-1185">Reference proteome</keyword>
<name>A0A6V8SL70_9CLOT</name>
<evidence type="ECO:0000313" key="2">
    <source>
        <dbReference type="Proteomes" id="UP000580568"/>
    </source>
</evidence>
<dbReference type="Pfam" id="PF10764">
    <property type="entry name" value="Gin"/>
    <property type="match status" value="1"/>
</dbReference>
<sequence length="71" mass="8209">MNNINKNKCIVCGKTHENGIIISGKKICRNCEMNLIGCKSNTDFYKYYLSCIKKNVTPHILKNNYETSEYL</sequence>
<dbReference type="EMBL" id="BLZR01000001">
    <property type="protein sequence ID" value="GFP77927.1"/>
    <property type="molecule type" value="Genomic_DNA"/>
</dbReference>